<name>A0A7K0DY09_9NOCA</name>
<evidence type="ECO:0000256" key="1">
    <source>
        <dbReference type="ARBA" id="ARBA00010062"/>
    </source>
</evidence>
<accession>A0A7K0DY09</accession>
<dbReference type="InterPro" id="IPR028081">
    <property type="entry name" value="Leu-bd"/>
</dbReference>
<sequence length="398" mass="40699">MSSSIAKLLAPLAALALALTACSGNSSSSGDGPLEIAAIAALSGGVSANPEYADGAQAAVQEINAHGGVNGRQLHLNTCDMHQNATESANCVRKILADKKIVALAGGSDIFLDADKAQLEAAKMPVIGQWPVSTFDVTNPLAFNVNGSTVVGFPGMAQDVVASGAKKVGLVTLDLPTSDANRKSIMQIMSAAGVQVTADVRLSATAADLSAPVQQAIAGNPDAIIWLSFTAQTPVAVNALRQAGFKGTVAVAGAAFEKRSMESMGSGGPVTLSLVFPPAWDTSTAYGKQFNDDMKAYAPQSKLTELALSSWLGVQMFAQVAGTLPTVDRASVLDGLHKLAAVKTGGLTPAISFAAKTPLPYGAIYNPAYTVVHVVNGAAGWDGKLYETGTHQVLQPAP</sequence>
<keyword evidence="6" id="KW-1185">Reference proteome</keyword>
<comment type="similarity">
    <text evidence="1">Belongs to the leucine-binding protein family.</text>
</comment>
<organism evidence="5 6">
    <name type="scientific">Nocardia aurantia</name>
    <dbReference type="NCBI Taxonomy" id="2585199"/>
    <lineage>
        <taxon>Bacteria</taxon>
        <taxon>Bacillati</taxon>
        <taxon>Actinomycetota</taxon>
        <taxon>Actinomycetes</taxon>
        <taxon>Mycobacteriales</taxon>
        <taxon>Nocardiaceae</taxon>
        <taxon>Nocardia</taxon>
    </lineage>
</organism>
<dbReference type="PROSITE" id="PS51257">
    <property type="entry name" value="PROKAR_LIPOPROTEIN"/>
    <property type="match status" value="1"/>
</dbReference>
<reference evidence="5 6" key="1">
    <citation type="submission" date="2019-10" db="EMBL/GenBank/DDBJ databases">
        <title>Nocardia macrotermitis sp. nov. and Nocardia aurantia sp. nov., isolated from the gut of fungus growing-termite Macrotermes natalensis.</title>
        <authorList>
            <person name="Benndorf R."/>
            <person name="Schwitalla J."/>
            <person name="Martin K."/>
            <person name="De Beer W."/>
            <person name="Kaster A.-K."/>
            <person name="Vollmers J."/>
            <person name="Poulsen M."/>
            <person name="Beemelmanns C."/>
        </authorList>
    </citation>
    <scope>NUCLEOTIDE SEQUENCE [LARGE SCALE GENOMIC DNA]</scope>
    <source>
        <strain evidence="5 6">RB56</strain>
    </source>
</reference>
<keyword evidence="2 3" id="KW-0732">Signal</keyword>
<dbReference type="Pfam" id="PF13458">
    <property type="entry name" value="Peripla_BP_6"/>
    <property type="match status" value="1"/>
</dbReference>
<dbReference type="EMBL" id="WEGI01000014">
    <property type="protein sequence ID" value="MQY30683.1"/>
    <property type="molecule type" value="Genomic_DNA"/>
</dbReference>
<evidence type="ECO:0000256" key="3">
    <source>
        <dbReference type="SAM" id="SignalP"/>
    </source>
</evidence>
<dbReference type="OrthoDB" id="7337537at2"/>
<evidence type="ECO:0000313" key="6">
    <source>
        <dbReference type="Proteomes" id="UP000431401"/>
    </source>
</evidence>
<dbReference type="SUPFAM" id="SSF53822">
    <property type="entry name" value="Periplasmic binding protein-like I"/>
    <property type="match status" value="1"/>
</dbReference>
<evidence type="ECO:0000313" key="5">
    <source>
        <dbReference type="EMBL" id="MQY30683.1"/>
    </source>
</evidence>
<evidence type="ECO:0000256" key="2">
    <source>
        <dbReference type="ARBA" id="ARBA00022729"/>
    </source>
</evidence>
<dbReference type="AlphaFoldDB" id="A0A7K0DY09"/>
<evidence type="ECO:0000259" key="4">
    <source>
        <dbReference type="Pfam" id="PF13458"/>
    </source>
</evidence>
<feature type="domain" description="Leucine-binding protein" evidence="4">
    <location>
        <begin position="34"/>
        <end position="345"/>
    </location>
</feature>
<feature type="signal peptide" evidence="3">
    <location>
        <begin position="1"/>
        <end position="23"/>
    </location>
</feature>
<dbReference type="InterPro" id="IPR028082">
    <property type="entry name" value="Peripla_BP_I"/>
</dbReference>
<dbReference type="Gene3D" id="3.40.50.2300">
    <property type="match status" value="2"/>
</dbReference>
<comment type="caution">
    <text evidence="5">The sequence shown here is derived from an EMBL/GenBank/DDBJ whole genome shotgun (WGS) entry which is preliminary data.</text>
</comment>
<dbReference type="PANTHER" id="PTHR30483">
    <property type="entry name" value="LEUCINE-SPECIFIC-BINDING PROTEIN"/>
    <property type="match status" value="1"/>
</dbReference>
<gene>
    <name evidence="5" type="ORF">NRB56_62850</name>
</gene>
<proteinExistence type="inferred from homology"/>
<dbReference type="PANTHER" id="PTHR30483:SF6">
    <property type="entry name" value="PERIPLASMIC BINDING PROTEIN OF ABC TRANSPORTER FOR NATURAL AMINO ACIDS"/>
    <property type="match status" value="1"/>
</dbReference>
<feature type="chain" id="PRO_5038646692" description="Leucine-binding protein domain-containing protein" evidence="3">
    <location>
        <begin position="24"/>
        <end position="398"/>
    </location>
</feature>
<dbReference type="InterPro" id="IPR051010">
    <property type="entry name" value="BCAA_transport"/>
</dbReference>
<dbReference type="Proteomes" id="UP000431401">
    <property type="component" value="Unassembled WGS sequence"/>
</dbReference>
<protein>
    <recommendedName>
        <fullName evidence="4">Leucine-binding protein domain-containing protein</fullName>
    </recommendedName>
</protein>
<dbReference type="RefSeq" id="WP_153347913.1">
    <property type="nucleotide sequence ID" value="NZ_WEGI01000014.1"/>
</dbReference>